<reference evidence="4" key="1">
    <citation type="journal article" date="2014" name="Front. Microbiol.">
        <title>High frequency of phylogenetically diverse reductive dehalogenase-homologous genes in deep subseafloor sedimentary metagenomes.</title>
        <authorList>
            <person name="Kawai M."/>
            <person name="Futagami T."/>
            <person name="Toyoda A."/>
            <person name="Takaki Y."/>
            <person name="Nishi S."/>
            <person name="Hori S."/>
            <person name="Arai W."/>
            <person name="Tsubouchi T."/>
            <person name="Morono Y."/>
            <person name="Uchiyama I."/>
            <person name="Ito T."/>
            <person name="Fujiyama A."/>
            <person name="Inagaki F."/>
            <person name="Takami H."/>
        </authorList>
    </citation>
    <scope>NUCLEOTIDE SEQUENCE</scope>
    <source>
        <strain evidence="4">Expedition CK06-06</strain>
    </source>
</reference>
<evidence type="ECO:0000259" key="3">
    <source>
        <dbReference type="PROSITE" id="PS51161"/>
    </source>
</evidence>
<dbReference type="PROSITE" id="PS51161">
    <property type="entry name" value="ATP_CONE"/>
    <property type="match status" value="1"/>
</dbReference>
<sequence>MEKYIIKADGKKEQYDEEKISSSFIKAGASPEITTAATKTINKKVEDNMSTDEIYHRALSHLRVLEPGVALKYSLKRAIMDMGPEGFVFEKYIAKILREYGFITEVGRIINGHCVNHEVDVVAKKESQVCMIECKYHNSRGTKSDIKTALYIHSRFLDIEKAYREKDNNNNTRLEAWLVTNTKCTSDAIKYAGCVNLKILAWHYPKVENLEYFIETKKLYPISILSTITEKQRDILFDSDIILAKELGSYKMDSLAELISVRQSRASKILNEASIII</sequence>
<dbReference type="CDD" id="cd22308">
    <property type="entry name" value="Af1548-like"/>
    <property type="match status" value="1"/>
</dbReference>
<dbReference type="InterPro" id="IPR005144">
    <property type="entry name" value="ATP-cone_dom"/>
</dbReference>
<accession>X1APX2</accession>
<gene>
    <name evidence="4" type="ORF">S01H4_02984</name>
</gene>
<evidence type="ECO:0000256" key="2">
    <source>
        <dbReference type="ARBA" id="ARBA00022840"/>
    </source>
</evidence>
<evidence type="ECO:0000256" key="1">
    <source>
        <dbReference type="ARBA" id="ARBA00022741"/>
    </source>
</evidence>
<comment type="caution">
    <text evidence="4">The sequence shown here is derived from an EMBL/GenBank/DDBJ whole genome shotgun (WGS) entry which is preliminary data.</text>
</comment>
<dbReference type="GO" id="GO:0003676">
    <property type="term" value="F:nucleic acid binding"/>
    <property type="evidence" value="ECO:0007669"/>
    <property type="project" value="InterPro"/>
</dbReference>
<name>X1APX2_9ZZZZ</name>
<dbReference type="InterPro" id="IPR011335">
    <property type="entry name" value="Restrct_endonuc-II-like"/>
</dbReference>
<proteinExistence type="predicted"/>
<dbReference type="Gene3D" id="3.40.1350.10">
    <property type="match status" value="1"/>
</dbReference>
<feature type="domain" description="ATP-cone" evidence="3">
    <location>
        <begin position="3"/>
        <end position="84"/>
    </location>
</feature>
<keyword evidence="2" id="KW-0067">ATP-binding</keyword>
<evidence type="ECO:0000313" key="4">
    <source>
        <dbReference type="EMBL" id="GAG74333.1"/>
    </source>
</evidence>
<dbReference type="InterPro" id="IPR011856">
    <property type="entry name" value="tRNA_endonuc-like_dom_sf"/>
</dbReference>
<dbReference type="EMBL" id="BART01000694">
    <property type="protein sequence ID" value="GAG74333.1"/>
    <property type="molecule type" value="Genomic_DNA"/>
</dbReference>
<keyword evidence="1" id="KW-0547">Nucleotide-binding</keyword>
<dbReference type="GO" id="GO:0005524">
    <property type="term" value="F:ATP binding"/>
    <property type="evidence" value="ECO:0007669"/>
    <property type="project" value="UniProtKB-KW"/>
</dbReference>
<protein>
    <recommendedName>
        <fullName evidence="3">ATP-cone domain-containing protein</fullName>
    </recommendedName>
</protein>
<dbReference type="SUPFAM" id="SSF52980">
    <property type="entry name" value="Restriction endonuclease-like"/>
    <property type="match status" value="1"/>
</dbReference>
<organism evidence="4">
    <name type="scientific">marine sediment metagenome</name>
    <dbReference type="NCBI Taxonomy" id="412755"/>
    <lineage>
        <taxon>unclassified sequences</taxon>
        <taxon>metagenomes</taxon>
        <taxon>ecological metagenomes</taxon>
    </lineage>
</organism>
<dbReference type="AlphaFoldDB" id="X1APX2"/>
<dbReference type="Pfam" id="PF03477">
    <property type="entry name" value="ATP-cone"/>
    <property type="match status" value="1"/>
</dbReference>